<proteinExistence type="predicted"/>
<feature type="non-terminal residue" evidence="1">
    <location>
        <position position="1"/>
    </location>
</feature>
<accession>A0A813G3Q2</accession>
<reference evidence="1" key="1">
    <citation type="submission" date="2021-02" db="EMBL/GenBank/DDBJ databases">
        <authorList>
            <person name="Dougan E. K."/>
            <person name="Rhodes N."/>
            <person name="Thang M."/>
            <person name="Chan C."/>
        </authorList>
    </citation>
    <scope>NUCLEOTIDE SEQUENCE</scope>
</reference>
<dbReference type="Gene3D" id="1.10.510.10">
    <property type="entry name" value="Transferase(Phosphotransferase) domain 1"/>
    <property type="match status" value="1"/>
</dbReference>
<comment type="caution">
    <text evidence="1">The sequence shown here is derived from an EMBL/GenBank/DDBJ whole genome shotgun (WGS) entry which is preliminary data.</text>
</comment>
<evidence type="ECO:0008006" key="3">
    <source>
        <dbReference type="Google" id="ProtNLM"/>
    </source>
</evidence>
<evidence type="ECO:0000313" key="2">
    <source>
        <dbReference type="Proteomes" id="UP000654075"/>
    </source>
</evidence>
<protein>
    <recommendedName>
        <fullName evidence="3">Aurora kinase</fullName>
    </recommendedName>
</protein>
<sequence length="140" mass="15272">FPVSVPTKPEDSSRGLEQLSPAAQDLLSQLLERQPGLRPPVAAVIHHPWLAAAAAEELSEATSFARASFSWASPPFCLQGVREAARLRRLALLAVAKELEDQDALSFSRVFRVLEAECGGPLTLQALENRRPLQNAGRHE</sequence>
<name>A0A813G3Q2_POLGL</name>
<feature type="non-terminal residue" evidence="1">
    <location>
        <position position="140"/>
    </location>
</feature>
<keyword evidence="2" id="KW-1185">Reference proteome</keyword>
<dbReference type="InterPro" id="IPR011009">
    <property type="entry name" value="Kinase-like_dom_sf"/>
</dbReference>
<dbReference type="AlphaFoldDB" id="A0A813G3Q2"/>
<gene>
    <name evidence="1" type="ORF">PGLA1383_LOCUS38479</name>
</gene>
<evidence type="ECO:0000313" key="1">
    <source>
        <dbReference type="EMBL" id="CAE8620954.1"/>
    </source>
</evidence>
<dbReference type="EMBL" id="CAJNNV010027616">
    <property type="protein sequence ID" value="CAE8620954.1"/>
    <property type="molecule type" value="Genomic_DNA"/>
</dbReference>
<dbReference type="SUPFAM" id="SSF56112">
    <property type="entry name" value="Protein kinase-like (PK-like)"/>
    <property type="match status" value="1"/>
</dbReference>
<organism evidence="1 2">
    <name type="scientific">Polarella glacialis</name>
    <name type="common">Dinoflagellate</name>
    <dbReference type="NCBI Taxonomy" id="89957"/>
    <lineage>
        <taxon>Eukaryota</taxon>
        <taxon>Sar</taxon>
        <taxon>Alveolata</taxon>
        <taxon>Dinophyceae</taxon>
        <taxon>Suessiales</taxon>
        <taxon>Suessiaceae</taxon>
        <taxon>Polarella</taxon>
    </lineage>
</organism>
<dbReference type="Proteomes" id="UP000654075">
    <property type="component" value="Unassembled WGS sequence"/>
</dbReference>